<keyword evidence="5" id="KW-0804">Transcription</keyword>
<protein>
    <submittedName>
        <fullName evidence="9">Oleate activated transcription factor 3</fullName>
    </submittedName>
</protein>
<dbReference type="Gene3D" id="4.10.240.10">
    <property type="entry name" value="Zn(2)-C6 fungal-type DNA-binding domain"/>
    <property type="match status" value="1"/>
</dbReference>
<dbReference type="CDD" id="cd00067">
    <property type="entry name" value="GAL4"/>
    <property type="match status" value="1"/>
</dbReference>
<evidence type="ECO:0000256" key="4">
    <source>
        <dbReference type="ARBA" id="ARBA00023125"/>
    </source>
</evidence>
<keyword evidence="4" id="KW-0238">DNA-binding</keyword>
<feature type="compositionally biased region" description="Polar residues" evidence="7">
    <location>
        <begin position="311"/>
        <end position="325"/>
    </location>
</feature>
<evidence type="ECO:0000256" key="5">
    <source>
        <dbReference type="ARBA" id="ARBA00023163"/>
    </source>
</evidence>
<evidence type="ECO:0000313" key="9">
    <source>
        <dbReference type="EMBL" id="KUI69405.1"/>
    </source>
</evidence>
<comment type="subcellular location">
    <subcellularLocation>
        <location evidence="1">Nucleus</location>
    </subcellularLocation>
</comment>
<dbReference type="GO" id="GO:0006351">
    <property type="term" value="P:DNA-templated transcription"/>
    <property type="evidence" value="ECO:0007669"/>
    <property type="project" value="InterPro"/>
</dbReference>
<accession>A0A194W041</accession>
<dbReference type="Pfam" id="PF04082">
    <property type="entry name" value="Fungal_trans"/>
    <property type="match status" value="1"/>
</dbReference>
<dbReference type="InterPro" id="IPR007219">
    <property type="entry name" value="XnlR_reg_dom"/>
</dbReference>
<evidence type="ECO:0000259" key="8">
    <source>
        <dbReference type="PROSITE" id="PS50048"/>
    </source>
</evidence>
<dbReference type="AlphaFoldDB" id="A0A194W041"/>
<evidence type="ECO:0000256" key="1">
    <source>
        <dbReference type="ARBA" id="ARBA00004123"/>
    </source>
</evidence>
<evidence type="ECO:0000256" key="2">
    <source>
        <dbReference type="ARBA" id="ARBA00022723"/>
    </source>
</evidence>
<dbReference type="GO" id="GO:0003677">
    <property type="term" value="F:DNA binding"/>
    <property type="evidence" value="ECO:0007669"/>
    <property type="project" value="UniProtKB-KW"/>
</dbReference>
<evidence type="ECO:0000313" key="10">
    <source>
        <dbReference type="Proteomes" id="UP000078559"/>
    </source>
</evidence>
<gene>
    <name evidence="9" type="ORF">VM1G_05382</name>
</gene>
<dbReference type="EMBL" id="CM003102">
    <property type="protein sequence ID" value="KUI69405.1"/>
    <property type="molecule type" value="Genomic_DNA"/>
</dbReference>
<dbReference type="Proteomes" id="UP000078559">
    <property type="component" value="Chromosome 5"/>
</dbReference>
<feature type="region of interest" description="Disordered" evidence="7">
    <location>
        <begin position="309"/>
        <end position="337"/>
    </location>
</feature>
<dbReference type="SUPFAM" id="SSF57701">
    <property type="entry name" value="Zn2/Cys6 DNA-binding domain"/>
    <property type="match status" value="1"/>
</dbReference>
<dbReference type="GO" id="GO:0005634">
    <property type="term" value="C:nucleus"/>
    <property type="evidence" value="ECO:0007669"/>
    <property type="project" value="UniProtKB-SubCell"/>
</dbReference>
<dbReference type="PROSITE" id="PS00463">
    <property type="entry name" value="ZN2_CY6_FUNGAL_1"/>
    <property type="match status" value="1"/>
</dbReference>
<keyword evidence="3" id="KW-0805">Transcription regulation</keyword>
<dbReference type="GO" id="GO:0000981">
    <property type="term" value="F:DNA-binding transcription factor activity, RNA polymerase II-specific"/>
    <property type="evidence" value="ECO:0007669"/>
    <property type="project" value="InterPro"/>
</dbReference>
<dbReference type="GO" id="GO:0008270">
    <property type="term" value="F:zinc ion binding"/>
    <property type="evidence" value="ECO:0007669"/>
    <property type="project" value="InterPro"/>
</dbReference>
<evidence type="ECO:0000256" key="3">
    <source>
        <dbReference type="ARBA" id="ARBA00023015"/>
    </source>
</evidence>
<dbReference type="InterPro" id="IPR050815">
    <property type="entry name" value="TF_fung"/>
</dbReference>
<dbReference type="InterPro" id="IPR036864">
    <property type="entry name" value="Zn2-C6_fun-type_DNA-bd_sf"/>
</dbReference>
<dbReference type="SMART" id="SM00066">
    <property type="entry name" value="GAL4"/>
    <property type="match status" value="1"/>
</dbReference>
<evidence type="ECO:0000256" key="6">
    <source>
        <dbReference type="ARBA" id="ARBA00023242"/>
    </source>
</evidence>
<dbReference type="PANTHER" id="PTHR47338">
    <property type="entry name" value="ZN(II)2CYS6 TRANSCRIPTION FACTOR (EUROFUNG)-RELATED"/>
    <property type="match status" value="1"/>
</dbReference>
<dbReference type="Pfam" id="PF00172">
    <property type="entry name" value="Zn_clus"/>
    <property type="match status" value="1"/>
</dbReference>
<sequence>MASKLRQQPGLACEPCRRRKSRCDRSQPKCGSCVETGAECVVNEMRPQRGPKKGQLRALRTQVEILKQQLGGQVGKDPTGMGDQELNGLLGPQMLVENMGYDNGGFVGLDDYSSIQFDWETPSSTNGNIDHPGTARPYHAQVQNEVPTTAVPPTPSPTIATGQIQPAELEERLTPDVLDDLDQVYFDRVHAIAPIVHKERYFTWTSQEPSTISPVRSCLRQAMRSIAASVWPQYRGLSNALYSEARRMVEMLPNTNEEDISLEKIQAWLLIVQYELMCGDEHQAMVTAGIPFRLIQLSRIWAIDQGGENRGQPSRGFNNDSSPVLNQPPSPVDRDAFTETEERRRTFWLAYLFDWSFHIRNKSLVTFHEDTIMVRLPAPEMNFQHGQPVQTDFLADALVSRTQHAEWSFAEAIIMSTLLGRCVTLQRRAGVVSCLQNSTKHMGDFWTNHAHLTSEIDERRQNLVRSFPSNSVLVDPMLAFTHLLPHAAIICLGETLANIPPQTVPTEHQFTATMYRERAIMAAREITRQAQLIPRVAFCKLALGVVTAGKKQI</sequence>
<organism evidence="9 10">
    <name type="scientific">Cytospora mali</name>
    <name type="common">Apple Valsa canker fungus</name>
    <name type="synonym">Valsa mali</name>
    <dbReference type="NCBI Taxonomy" id="578113"/>
    <lineage>
        <taxon>Eukaryota</taxon>
        <taxon>Fungi</taxon>
        <taxon>Dikarya</taxon>
        <taxon>Ascomycota</taxon>
        <taxon>Pezizomycotina</taxon>
        <taxon>Sordariomycetes</taxon>
        <taxon>Sordariomycetidae</taxon>
        <taxon>Diaporthales</taxon>
        <taxon>Cytosporaceae</taxon>
        <taxon>Cytospora</taxon>
    </lineage>
</organism>
<dbReference type="PROSITE" id="PS50048">
    <property type="entry name" value="ZN2_CY6_FUNGAL_2"/>
    <property type="match status" value="1"/>
</dbReference>
<dbReference type="OrthoDB" id="3037908at2759"/>
<keyword evidence="2" id="KW-0479">Metal-binding</keyword>
<reference evidence="9" key="1">
    <citation type="submission" date="2014-12" db="EMBL/GenBank/DDBJ databases">
        <title>Genome Sequence of Valsa Canker Pathogens Uncovers a Specific Adaption of Colonization on Woody Bark.</title>
        <authorList>
            <person name="Yin Z."/>
            <person name="Liu H."/>
            <person name="Gao X."/>
            <person name="Li Z."/>
            <person name="Song N."/>
            <person name="Ke X."/>
            <person name="Dai Q."/>
            <person name="Wu Y."/>
            <person name="Sun Y."/>
            <person name="Xu J.-R."/>
            <person name="Kang Z.K."/>
            <person name="Wang L."/>
            <person name="Huang L."/>
        </authorList>
    </citation>
    <scope>NUCLEOTIDE SEQUENCE [LARGE SCALE GENOMIC DNA]</scope>
    <source>
        <strain evidence="9">03-8</strain>
    </source>
</reference>
<evidence type="ECO:0000256" key="7">
    <source>
        <dbReference type="SAM" id="MobiDB-lite"/>
    </source>
</evidence>
<dbReference type="PANTHER" id="PTHR47338:SF3">
    <property type="entry name" value="C6 FINGER DOMAIN TRANSCRIPTION FACTOR DBAA-RELATED"/>
    <property type="match status" value="1"/>
</dbReference>
<feature type="domain" description="Zn(2)-C6 fungal-type" evidence="8">
    <location>
        <begin position="12"/>
        <end position="42"/>
    </location>
</feature>
<keyword evidence="10" id="KW-1185">Reference proteome</keyword>
<dbReference type="CDD" id="cd12148">
    <property type="entry name" value="fungal_TF_MHR"/>
    <property type="match status" value="1"/>
</dbReference>
<proteinExistence type="predicted"/>
<keyword evidence="6" id="KW-0539">Nucleus</keyword>
<name>A0A194W041_CYTMA</name>
<dbReference type="InterPro" id="IPR001138">
    <property type="entry name" value="Zn2Cys6_DnaBD"/>
</dbReference>